<proteinExistence type="predicted"/>
<accession>A0A828ZMI9</accession>
<sequence length="225" mass="27133">MNSIFHSISEWTVSTVHYVYRLLVYQMYFILSNSFFLIVLFFIRFTLNNFLLFLGPFVLFLASLSAQFRLFTDSKHLMDRKDYFMYYREIFKNNWIFFVLCSLFISFILFGFRILILYRQSVMLFPFVLTSCFLLSSMLFVLLISSDSRVTQIPFRKKMEWSLLVSYRLPLVTVYNIAFIGLTIFFMQHFSLAYICFFSGVINHGIYRNLTRRFSIDKFYEDWNG</sequence>
<feature type="transmembrane region" description="Helical" evidence="1">
    <location>
        <begin position="22"/>
        <end position="44"/>
    </location>
</feature>
<name>A0A828ZMI9_ENTFC</name>
<evidence type="ECO:0000313" key="3">
    <source>
        <dbReference type="Proteomes" id="UP000010553"/>
    </source>
</evidence>
<dbReference type="EMBL" id="AHXC01000010">
    <property type="protein sequence ID" value="ELB00803.1"/>
    <property type="molecule type" value="Genomic_DNA"/>
</dbReference>
<protein>
    <submittedName>
        <fullName evidence="2">Uncharacterized protein</fullName>
    </submittedName>
</protein>
<organism evidence="2 3">
    <name type="scientific">Enterococcus faecium EnGen0003</name>
    <dbReference type="NCBI Taxonomy" id="1138901"/>
    <lineage>
        <taxon>Bacteria</taxon>
        <taxon>Bacillati</taxon>
        <taxon>Bacillota</taxon>
        <taxon>Bacilli</taxon>
        <taxon>Lactobacillales</taxon>
        <taxon>Enterococcaceae</taxon>
        <taxon>Enterococcus</taxon>
    </lineage>
</organism>
<feature type="transmembrane region" description="Helical" evidence="1">
    <location>
        <begin position="50"/>
        <end position="71"/>
    </location>
</feature>
<dbReference type="Proteomes" id="UP000010553">
    <property type="component" value="Unassembled WGS sequence"/>
</dbReference>
<gene>
    <name evidence="2" type="ORF">OIE_05585</name>
</gene>
<comment type="caution">
    <text evidence="2">The sequence shown here is derived from an EMBL/GenBank/DDBJ whole genome shotgun (WGS) entry which is preliminary data.</text>
</comment>
<feature type="transmembrane region" description="Helical" evidence="1">
    <location>
        <begin position="95"/>
        <end position="118"/>
    </location>
</feature>
<evidence type="ECO:0000313" key="2">
    <source>
        <dbReference type="EMBL" id="ELB00803.1"/>
    </source>
</evidence>
<reference evidence="2 3" key="1">
    <citation type="submission" date="2012-12" db="EMBL/GenBank/DDBJ databases">
        <title>The Genome Sequence of Enterococcus faecium E1590.</title>
        <authorList>
            <consortium name="The Broad Institute Genome Sequencing Platform"/>
            <consortium name="The Broad Institute Genome Sequencing Center for Infectious Disease"/>
            <person name="Earl A.M."/>
            <person name="Gilmore M.S."/>
            <person name="van Schaik W."/>
            <person name="Lebreton F."/>
            <person name="Willems R.J."/>
            <person name="Walker B."/>
            <person name="Young S.K."/>
            <person name="Zeng Q."/>
            <person name="Gargeya S."/>
            <person name="Fitzgerald M."/>
            <person name="Haas B."/>
            <person name="Abouelleil A."/>
            <person name="Alvarado L."/>
            <person name="Arachchi H.M."/>
            <person name="Berlin A.M."/>
            <person name="Chapman S.B."/>
            <person name="Dewar J."/>
            <person name="Goldberg J."/>
            <person name="Griggs A."/>
            <person name="Gujja S."/>
            <person name="Hansen M."/>
            <person name="Howarth C."/>
            <person name="Imamovic A."/>
            <person name="Larimer J."/>
            <person name="McCowan C."/>
            <person name="Murphy C."/>
            <person name="Neiman D."/>
            <person name="Pearson M."/>
            <person name="Priest M."/>
            <person name="Roberts A."/>
            <person name="Saif S."/>
            <person name="Shea T."/>
            <person name="Sisk P."/>
            <person name="Sykes S."/>
            <person name="Wortman J."/>
            <person name="Nusbaum C."/>
            <person name="Birren B."/>
        </authorList>
    </citation>
    <scope>NUCLEOTIDE SEQUENCE [LARGE SCALE GENOMIC DNA]</scope>
    <source>
        <strain evidence="2 3">E1590</strain>
    </source>
</reference>
<dbReference type="AlphaFoldDB" id="A0A828ZMI9"/>
<feature type="transmembrane region" description="Helical" evidence="1">
    <location>
        <begin position="165"/>
        <end position="186"/>
    </location>
</feature>
<evidence type="ECO:0000256" key="1">
    <source>
        <dbReference type="SAM" id="Phobius"/>
    </source>
</evidence>
<keyword evidence="1" id="KW-0812">Transmembrane</keyword>
<feature type="transmembrane region" description="Helical" evidence="1">
    <location>
        <begin position="192"/>
        <end position="210"/>
    </location>
</feature>
<keyword evidence="1" id="KW-1133">Transmembrane helix</keyword>
<feature type="transmembrane region" description="Helical" evidence="1">
    <location>
        <begin position="124"/>
        <end position="144"/>
    </location>
</feature>
<keyword evidence="1" id="KW-0472">Membrane</keyword>